<dbReference type="InterPro" id="IPR001680">
    <property type="entry name" value="WD40_rpt"/>
</dbReference>
<dbReference type="InterPro" id="IPR036322">
    <property type="entry name" value="WD40_repeat_dom_sf"/>
</dbReference>
<evidence type="ECO:0000313" key="4">
    <source>
        <dbReference type="EMBL" id="CAE0239512.1"/>
    </source>
</evidence>
<dbReference type="PANTHER" id="PTHR22838:SF0">
    <property type="entry name" value="WD REPEAT-CONTAINING PROTEIN 26"/>
    <property type="match status" value="1"/>
</dbReference>
<dbReference type="SUPFAM" id="SSF50978">
    <property type="entry name" value="WD40 repeat-like"/>
    <property type="match status" value="1"/>
</dbReference>
<dbReference type="PROSITE" id="PS50082">
    <property type="entry name" value="WD_REPEATS_2"/>
    <property type="match status" value="1"/>
</dbReference>
<evidence type="ECO:0000256" key="1">
    <source>
        <dbReference type="ARBA" id="ARBA00022574"/>
    </source>
</evidence>
<evidence type="ECO:0000256" key="3">
    <source>
        <dbReference type="PROSITE-ProRule" id="PRU00221"/>
    </source>
</evidence>
<organism evidence="4">
    <name type="scientific">Palpitomonas bilix</name>
    <dbReference type="NCBI Taxonomy" id="652834"/>
    <lineage>
        <taxon>Eukaryota</taxon>
        <taxon>Eukaryota incertae sedis</taxon>
    </lineage>
</organism>
<dbReference type="PANTHER" id="PTHR22838">
    <property type="entry name" value="WD REPEAT PROTEIN 26-RELATED"/>
    <property type="match status" value="1"/>
</dbReference>
<reference evidence="4" key="1">
    <citation type="submission" date="2021-01" db="EMBL/GenBank/DDBJ databases">
        <authorList>
            <person name="Corre E."/>
            <person name="Pelletier E."/>
            <person name="Niang G."/>
            <person name="Scheremetjew M."/>
            <person name="Finn R."/>
            <person name="Kale V."/>
            <person name="Holt S."/>
            <person name="Cochrane G."/>
            <person name="Meng A."/>
            <person name="Brown T."/>
            <person name="Cohen L."/>
        </authorList>
    </citation>
    <scope>NUCLEOTIDE SEQUENCE</scope>
    <source>
        <strain evidence="4">NIES-2562</strain>
    </source>
</reference>
<dbReference type="AlphaFoldDB" id="A0A7S3CWK8"/>
<evidence type="ECO:0000256" key="2">
    <source>
        <dbReference type="ARBA" id="ARBA00022737"/>
    </source>
</evidence>
<keyword evidence="1 3" id="KW-0853">WD repeat</keyword>
<dbReference type="SMART" id="SM00320">
    <property type="entry name" value="WD40"/>
    <property type="match status" value="3"/>
</dbReference>
<evidence type="ECO:0008006" key="5">
    <source>
        <dbReference type="Google" id="ProtNLM"/>
    </source>
</evidence>
<feature type="repeat" description="WD" evidence="3">
    <location>
        <begin position="53"/>
        <end position="94"/>
    </location>
</feature>
<dbReference type="Pfam" id="PF00400">
    <property type="entry name" value="WD40"/>
    <property type="match status" value="1"/>
</dbReference>
<proteinExistence type="predicted"/>
<gene>
    <name evidence="4" type="ORF">PBIL07802_LOCUS1661</name>
</gene>
<name>A0A7S3CWK8_9EUKA</name>
<sequence length="172" mass="18737">MNVWIDKEGDEKEEESISQAVFSNDSRYICVVKRANEACVLEVDTLSVLSRLCESSTHTITCAIFSPDSSYIITGTDEGDIAKWETQTGEKVGHIGGACVHASRIFVDDTAQWVVCTSLSGSAAKWDLNSGEKVRVYDGGHTEAIVLACVSWEKQVLVTTGLDSKTVVWSLL</sequence>
<protein>
    <recommendedName>
        <fullName evidence="5">Guanine nucleotide-binding protein subunit beta-like protein</fullName>
    </recommendedName>
</protein>
<dbReference type="Gene3D" id="2.130.10.10">
    <property type="entry name" value="YVTN repeat-like/Quinoprotein amine dehydrogenase"/>
    <property type="match status" value="1"/>
</dbReference>
<keyword evidence="2" id="KW-0677">Repeat</keyword>
<dbReference type="InterPro" id="IPR015943">
    <property type="entry name" value="WD40/YVTN_repeat-like_dom_sf"/>
</dbReference>
<dbReference type="EMBL" id="HBIB01002541">
    <property type="protein sequence ID" value="CAE0239512.1"/>
    <property type="molecule type" value="Transcribed_RNA"/>
</dbReference>
<accession>A0A7S3CWK8</accession>
<dbReference type="InterPro" id="IPR051350">
    <property type="entry name" value="WD_repeat-ST_regulator"/>
</dbReference>